<keyword evidence="7" id="KW-0406">Ion transport</keyword>
<evidence type="ECO:0000256" key="8">
    <source>
        <dbReference type="ARBA" id="ARBA00023136"/>
    </source>
</evidence>
<dbReference type="PANTHER" id="PTHR11562">
    <property type="entry name" value="CATION EFFLUX PROTEIN/ ZINC TRANSPORTER"/>
    <property type="match status" value="1"/>
</dbReference>
<evidence type="ECO:0000259" key="11">
    <source>
        <dbReference type="Pfam" id="PF01545"/>
    </source>
</evidence>
<dbReference type="InterPro" id="IPR050681">
    <property type="entry name" value="CDF/SLC30A"/>
</dbReference>
<dbReference type="PANTHER" id="PTHR11562:SF17">
    <property type="entry name" value="RE54080P-RELATED"/>
    <property type="match status" value="1"/>
</dbReference>
<feature type="domain" description="Cation efflux protein transmembrane" evidence="11">
    <location>
        <begin position="43"/>
        <end position="225"/>
    </location>
</feature>
<comment type="caution">
    <text evidence="13">The sequence shown here is derived from an EMBL/GenBank/DDBJ whole genome shotgun (WGS) entry which is preliminary data.</text>
</comment>
<reference evidence="14" key="1">
    <citation type="submission" date="2023-08" db="EMBL/GenBank/DDBJ databases">
        <title>Rhodospirillaceae gen. nov., a novel taxon isolated from the Yangtze River Yuezi River estuary sludge.</title>
        <authorList>
            <person name="Ruan L."/>
        </authorList>
    </citation>
    <scope>NUCLEOTIDE SEQUENCE [LARGE SCALE GENOMIC DNA]</scope>
    <source>
        <strain evidence="14">R-7</strain>
    </source>
</reference>
<comment type="similarity">
    <text evidence="2">Belongs to the cation diffusion facilitator (CDF) transporter (TC 2.A.4) family. SLC30A subfamily.</text>
</comment>
<dbReference type="InterPro" id="IPR036837">
    <property type="entry name" value="Cation_efflux_CTD_sf"/>
</dbReference>
<proteinExistence type="inferred from homology"/>
<feature type="transmembrane region" description="Helical" evidence="10">
    <location>
        <begin position="37"/>
        <end position="58"/>
    </location>
</feature>
<evidence type="ECO:0000256" key="7">
    <source>
        <dbReference type="ARBA" id="ARBA00023065"/>
    </source>
</evidence>
<evidence type="ECO:0000313" key="14">
    <source>
        <dbReference type="Proteomes" id="UP001230156"/>
    </source>
</evidence>
<feature type="compositionally biased region" description="Basic and acidic residues" evidence="9">
    <location>
        <begin position="1"/>
        <end position="17"/>
    </location>
</feature>
<feature type="domain" description="Cation efflux protein cytoplasmic" evidence="12">
    <location>
        <begin position="233"/>
        <end position="306"/>
    </location>
</feature>
<comment type="subcellular location">
    <subcellularLocation>
        <location evidence="1">Membrane</location>
        <topology evidence="1">Multi-pass membrane protein</topology>
    </subcellularLocation>
</comment>
<organism evidence="13 14">
    <name type="scientific">Dongia sedimenti</name>
    <dbReference type="NCBI Taxonomy" id="3064282"/>
    <lineage>
        <taxon>Bacteria</taxon>
        <taxon>Pseudomonadati</taxon>
        <taxon>Pseudomonadota</taxon>
        <taxon>Alphaproteobacteria</taxon>
        <taxon>Rhodospirillales</taxon>
        <taxon>Dongiaceae</taxon>
        <taxon>Dongia</taxon>
    </lineage>
</organism>
<evidence type="ECO:0000313" key="13">
    <source>
        <dbReference type="EMBL" id="MDQ7249698.1"/>
    </source>
</evidence>
<feature type="transmembrane region" description="Helical" evidence="10">
    <location>
        <begin position="172"/>
        <end position="198"/>
    </location>
</feature>
<name>A0ABU0YS90_9PROT</name>
<dbReference type="Proteomes" id="UP001230156">
    <property type="component" value="Unassembled WGS sequence"/>
</dbReference>
<dbReference type="NCBIfam" id="TIGR01297">
    <property type="entry name" value="CDF"/>
    <property type="match status" value="1"/>
</dbReference>
<sequence length="323" mass="33991">MTHDHDHHDHAHEDHGHAHGHGLGHAHAHIPTNFGRAFALTTGLNLALVVVQIVYGLLADSVALLADAGHNFGDAVGLVLAWIAYSLTRVRASERFTYGFRSASILSAFANAILLLVATGAIVWEALRRIGDPPEVAGTTVMVVAAAGVVVNGLSAWILMAGQKNDLNIRGAFLHLVADAAVSVGVVAGGAIIVFTGWNWIDPAVSLVIAVVIVWGTWSLLHESFELSMQAVPKGIALAEVRAYLEGLPGIAGVHHLHVWAMSTTETALTVHLVFPAGHPGDAFLAQVCGELSHRFRIHHPTIQVELAQGASCAVGSADHEAA</sequence>
<evidence type="ECO:0000256" key="5">
    <source>
        <dbReference type="ARBA" id="ARBA00022906"/>
    </source>
</evidence>
<evidence type="ECO:0000256" key="6">
    <source>
        <dbReference type="ARBA" id="ARBA00022989"/>
    </source>
</evidence>
<evidence type="ECO:0000256" key="1">
    <source>
        <dbReference type="ARBA" id="ARBA00004141"/>
    </source>
</evidence>
<gene>
    <name evidence="13" type="ORF">Q8A70_18560</name>
</gene>
<keyword evidence="5" id="KW-0864">Zinc transport</keyword>
<keyword evidence="5" id="KW-0862">Zinc</keyword>
<protein>
    <submittedName>
        <fullName evidence="13">Cation diffusion facilitator family transporter</fullName>
    </submittedName>
</protein>
<evidence type="ECO:0000256" key="2">
    <source>
        <dbReference type="ARBA" id="ARBA00008873"/>
    </source>
</evidence>
<dbReference type="Pfam" id="PF16916">
    <property type="entry name" value="ZT_dimer"/>
    <property type="match status" value="1"/>
</dbReference>
<dbReference type="SUPFAM" id="SSF161111">
    <property type="entry name" value="Cation efflux protein transmembrane domain-like"/>
    <property type="match status" value="1"/>
</dbReference>
<dbReference type="InterPro" id="IPR027469">
    <property type="entry name" value="Cation_efflux_TMD_sf"/>
</dbReference>
<dbReference type="Pfam" id="PF01545">
    <property type="entry name" value="Cation_efflux"/>
    <property type="match status" value="1"/>
</dbReference>
<evidence type="ECO:0000256" key="3">
    <source>
        <dbReference type="ARBA" id="ARBA00022448"/>
    </source>
</evidence>
<keyword evidence="14" id="KW-1185">Reference proteome</keyword>
<feature type="transmembrane region" description="Helical" evidence="10">
    <location>
        <begin position="100"/>
        <end position="124"/>
    </location>
</feature>
<keyword evidence="6 10" id="KW-1133">Transmembrane helix</keyword>
<feature type="transmembrane region" description="Helical" evidence="10">
    <location>
        <begin position="136"/>
        <end position="160"/>
    </location>
</feature>
<keyword evidence="3" id="KW-0813">Transport</keyword>
<dbReference type="RefSeq" id="WP_379957925.1">
    <property type="nucleotide sequence ID" value="NZ_JAUYVI010000005.1"/>
</dbReference>
<dbReference type="SUPFAM" id="SSF160240">
    <property type="entry name" value="Cation efflux protein cytoplasmic domain-like"/>
    <property type="match status" value="1"/>
</dbReference>
<evidence type="ECO:0000256" key="10">
    <source>
        <dbReference type="SAM" id="Phobius"/>
    </source>
</evidence>
<dbReference type="EMBL" id="JAUYVI010000005">
    <property type="protein sequence ID" value="MDQ7249698.1"/>
    <property type="molecule type" value="Genomic_DNA"/>
</dbReference>
<keyword evidence="8 10" id="KW-0472">Membrane</keyword>
<feature type="transmembrane region" description="Helical" evidence="10">
    <location>
        <begin position="70"/>
        <end position="88"/>
    </location>
</feature>
<evidence type="ECO:0000256" key="4">
    <source>
        <dbReference type="ARBA" id="ARBA00022692"/>
    </source>
</evidence>
<evidence type="ECO:0000259" key="12">
    <source>
        <dbReference type="Pfam" id="PF16916"/>
    </source>
</evidence>
<evidence type="ECO:0000256" key="9">
    <source>
        <dbReference type="SAM" id="MobiDB-lite"/>
    </source>
</evidence>
<feature type="region of interest" description="Disordered" evidence="9">
    <location>
        <begin position="1"/>
        <end position="24"/>
    </location>
</feature>
<dbReference type="Gene3D" id="1.20.1510.10">
    <property type="entry name" value="Cation efflux protein transmembrane domain"/>
    <property type="match status" value="1"/>
</dbReference>
<dbReference type="InterPro" id="IPR058533">
    <property type="entry name" value="Cation_efflux_TM"/>
</dbReference>
<feature type="transmembrane region" description="Helical" evidence="10">
    <location>
        <begin position="204"/>
        <end position="221"/>
    </location>
</feature>
<dbReference type="InterPro" id="IPR027470">
    <property type="entry name" value="Cation_efflux_CTD"/>
</dbReference>
<keyword evidence="4 10" id="KW-0812">Transmembrane</keyword>
<accession>A0ABU0YS90</accession>
<dbReference type="InterPro" id="IPR002524">
    <property type="entry name" value="Cation_efflux"/>
</dbReference>